<gene>
    <name evidence="1" type="ORF">H6B30_07555</name>
</gene>
<evidence type="ECO:0000313" key="1">
    <source>
        <dbReference type="EMBL" id="MBM6661605.1"/>
    </source>
</evidence>
<keyword evidence="2" id="KW-1185">Reference proteome</keyword>
<proteinExistence type="predicted"/>
<sequence length="321" mass="37817">MKPNLITGISENASYNCHGNIDLAVLAAIFQRTDSRNDLFRLSDKQFISLFQITPSFFLFEYGEKVKTLIDRCYYDSEPMYSDYLAIWEFAQCLQSLIFAPIHTNSYFNEFTKLYSYLNIINVNRSNLKNKAHYRNKLFQSFLFSSPYSWEFSRHIKLSKNCITYNGNNIEDILSKFFNVEKEENETDKSAMIDGINSILKTTYSYMVGEKLFMPYHPQKDIYSYYYFHPTDFIELYQNNKALFYAYLDNSVDGKATFMKRAFVYNYSLFIISSPDIVMSELDCYCKHKDRILDVLFLSNSTLPNSVIKKIKFGYIEKANE</sequence>
<comment type="caution">
    <text evidence="1">The sequence shown here is derived from an EMBL/GenBank/DDBJ whole genome shotgun (WGS) entry which is preliminary data.</text>
</comment>
<accession>A0A938WLV8</accession>
<protein>
    <submittedName>
        <fullName evidence="1">Uncharacterized protein</fullName>
    </submittedName>
</protein>
<evidence type="ECO:0000313" key="2">
    <source>
        <dbReference type="Proteomes" id="UP000764045"/>
    </source>
</evidence>
<dbReference type="RefSeq" id="WP_071148905.1">
    <property type="nucleotide sequence ID" value="NZ_JACJJL010000010.1"/>
</dbReference>
<dbReference type="EMBL" id="JACJJL010000010">
    <property type="protein sequence ID" value="MBM6661605.1"/>
    <property type="molecule type" value="Genomic_DNA"/>
</dbReference>
<organism evidence="1 2">
    <name type="scientific">Marseilla massiliensis</name>
    <dbReference type="NCBI Taxonomy" id="1841864"/>
    <lineage>
        <taxon>Bacteria</taxon>
        <taxon>Pseudomonadati</taxon>
        <taxon>Bacteroidota</taxon>
        <taxon>Bacteroidia</taxon>
        <taxon>Bacteroidales</taxon>
        <taxon>Prevotellaceae</taxon>
        <taxon>Marseilla</taxon>
    </lineage>
</organism>
<dbReference type="AlphaFoldDB" id="A0A938WLV8"/>
<dbReference type="Proteomes" id="UP000764045">
    <property type="component" value="Unassembled WGS sequence"/>
</dbReference>
<reference evidence="1 2" key="1">
    <citation type="journal article" date="2021" name="Sci. Rep.">
        <title>The distribution of antibiotic resistance genes in chicken gut microbiota commensals.</title>
        <authorList>
            <person name="Juricova H."/>
            <person name="Matiasovicova J."/>
            <person name="Kubasova T."/>
            <person name="Cejkova D."/>
            <person name="Rychlik I."/>
        </authorList>
    </citation>
    <scope>NUCLEOTIDE SEQUENCE [LARGE SCALE GENOMIC DNA]</scope>
    <source>
        <strain evidence="1 2">An819</strain>
    </source>
</reference>
<name>A0A938WLV8_9BACT</name>